<organism evidence="1 2">
    <name type="scientific">Streptomyces inusitatus</name>
    <dbReference type="NCBI Taxonomy" id="68221"/>
    <lineage>
        <taxon>Bacteria</taxon>
        <taxon>Bacillati</taxon>
        <taxon>Actinomycetota</taxon>
        <taxon>Actinomycetes</taxon>
        <taxon>Kitasatosporales</taxon>
        <taxon>Streptomycetaceae</taxon>
        <taxon>Streptomyces</taxon>
    </lineage>
</organism>
<reference evidence="1" key="1">
    <citation type="journal article" date="2014" name="Int. J. Syst. Evol. Microbiol.">
        <title>Complete genome sequence of Corynebacterium casei LMG S-19264T (=DSM 44701T), isolated from a smear-ripened cheese.</title>
        <authorList>
            <consortium name="US DOE Joint Genome Institute (JGI-PGF)"/>
            <person name="Walter F."/>
            <person name="Albersmeier A."/>
            <person name="Kalinowski J."/>
            <person name="Ruckert C."/>
        </authorList>
    </citation>
    <scope>NUCLEOTIDE SEQUENCE</scope>
    <source>
        <strain evidence="1">JCM 4988</strain>
    </source>
</reference>
<proteinExistence type="predicted"/>
<accession>A0A918V3D1</accession>
<name>A0A918V3D1_9ACTN</name>
<evidence type="ECO:0000313" key="1">
    <source>
        <dbReference type="EMBL" id="GGZ58353.1"/>
    </source>
</evidence>
<dbReference type="AlphaFoldDB" id="A0A918V3D1"/>
<gene>
    <name evidence="1" type="ORF">GCM10010387_60310</name>
</gene>
<evidence type="ECO:0000313" key="2">
    <source>
        <dbReference type="Proteomes" id="UP000630936"/>
    </source>
</evidence>
<reference evidence="1" key="2">
    <citation type="submission" date="2020-09" db="EMBL/GenBank/DDBJ databases">
        <authorList>
            <person name="Sun Q."/>
            <person name="Ohkuma M."/>
        </authorList>
    </citation>
    <scope>NUCLEOTIDE SEQUENCE</scope>
    <source>
        <strain evidence="1">JCM 4988</strain>
    </source>
</reference>
<protein>
    <submittedName>
        <fullName evidence="1">Uncharacterized protein</fullName>
    </submittedName>
</protein>
<keyword evidence="2" id="KW-1185">Reference proteome</keyword>
<comment type="caution">
    <text evidence="1">The sequence shown here is derived from an EMBL/GenBank/DDBJ whole genome shotgun (WGS) entry which is preliminary data.</text>
</comment>
<sequence length="163" mass="17964">MALRSLCVAITGRFSGLRPRDRRRDMLAPSHLAILRGTGPCAGPERSPLTRPGLWYELLRYRPCAENESERSPEPCESAAPESPRQAIRALRGSVRDWAARMPPRDRYAILTALDDHSDNGLSGDVQAVAALYQGLPVGFAHTAQNGDHLEWAVRPVLFLALV</sequence>
<dbReference type="EMBL" id="BMWG01000027">
    <property type="protein sequence ID" value="GGZ58353.1"/>
    <property type="molecule type" value="Genomic_DNA"/>
</dbReference>
<dbReference type="Proteomes" id="UP000630936">
    <property type="component" value="Unassembled WGS sequence"/>
</dbReference>